<dbReference type="InterPro" id="IPR036291">
    <property type="entry name" value="NAD(P)-bd_dom_sf"/>
</dbReference>
<dbReference type="Pfam" id="PF01370">
    <property type="entry name" value="Epimerase"/>
    <property type="match status" value="1"/>
</dbReference>
<sequence>MTSLATDSAAAVRPSSRLAGRSVFVTGANGFIGRALCARLRALGAQVAGVDLVADPDHNVVGGDVTTPDRWQSALAGVDTVVHTAALLGAAHPLEKSREVNVIGTSRVLSAAIEAGVSRFVHISSVAAYGFDFPDGVDETHPVQVNGDVYTDTKVNSEAVVLARHAAGEIDVTVIRPGDVWGPGSIWVRVPIAEMLKPTGFPLPNGGDGVFSPVHIDNFVDGMVLALHSGDASGQIFTLTDGAGVRCGDFFGRLAEMSGGTIRTLPMVIAAPLADVLGGLLRRLGQSSDLSAGAMLLLNRPGTYSIEKAREILGYEPLVSIDEGMDRVRAWARETGLIDR</sequence>
<dbReference type="InterPro" id="IPR051783">
    <property type="entry name" value="NAD(P)-dependent_oxidoreduct"/>
</dbReference>
<gene>
    <name evidence="2" type="ORF">V1Y59_10665</name>
</gene>
<proteinExistence type="predicted"/>
<dbReference type="EMBL" id="JAZDUE010000007">
    <property type="protein sequence ID" value="MEE4023542.1"/>
    <property type="molecule type" value="Genomic_DNA"/>
</dbReference>
<dbReference type="PANTHER" id="PTHR48079">
    <property type="entry name" value="PROTEIN YEEZ"/>
    <property type="match status" value="1"/>
</dbReference>
<dbReference type="RefSeq" id="WP_330504925.1">
    <property type="nucleotide sequence ID" value="NZ_JAZDUE010000007.1"/>
</dbReference>
<evidence type="ECO:0000259" key="1">
    <source>
        <dbReference type="Pfam" id="PF01370"/>
    </source>
</evidence>
<dbReference type="Proteomes" id="UP001335729">
    <property type="component" value="Unassembled WGS sequence"/>
</dbReference>
<protein>
    <submittedName>
        <fullName evidence="2">NAD(P)-dependent oxidoreductase</fullName>
    </submittedName>
</protein>
<dbReference type="SUPFAM" id="SSF51735">
    <property type="entry name" value="NAD(P)-binding Rossmann-fold domains"/>
    <property type="match status" value="1"/>
</dbReference>
<feature type="domain" description="NAD-dependent epimerase/dehydratase" evidence="1">
    <location>
        <begin position="23"/>
        <end position="234"/>
    </location>
</feature>
<comment type="caution">
    <text evidence="2">The sequence shown here is derived from an EMBL/GenBank/DDBJ whole genome shotgun (WGS) entry which is preliminary data.</text>
</comment>
<accession>A0ABU7MTE4</accession>
<keyword evidence="3" id="KW-1185">Reference proteome</keyword>
<evidence type="ECO:0000313" key="3">
    <source>
        <dbReference type="Proteomes" id="UP001335729"/>
    </source>
</evidence>
<name>A0ABU7MTE4_9ACTN</name>
<reference evidence="2 3" key="1">
    <citation type="submission" date="2024-01" db="EMBL/GenBank/DDBJ databases">
        <title>Draft genome sequence of Gordonia sp. PKS22-38.</title>
        <authorList>
            <person name="Suphannarot A."/>
            <person name="Mingma R."/>
        </authorList>
    </citation>
    <scope>NUCLEOTIDE SEQUENCE [LARGE SCALE GENOMIC DNA]</scope>
    <source>
        <strain evidence="2 3">PKS22-38</strain>
    </source>
</reference>
<organism evidence="2 3">
    <name type="scientific">Gordonia prachuapensis</name>
    <dbReference type="NCBI Taxonomy" id="3115651"/>
    <lineage>
        <taxon>Bacteria</taxon>
        <taxon>Bacillati</taxon>
        <taxon>Actinomycetota</taxon>
        <taxon>Actinomycetes</taxon>
        <taxon>Mycobacteriales</taxon>
        <taxon>Gordoniaceae</taxon>
        <taxon>Gordonia</taxon>
    </lineage>
</organism>
<evidence type="ECO:0000313" key="2">
    <source>
        <dbReference type="EMBL" id="MEE4023542.1"/>
    </source>
</evidence>
<dbReference type="Gene3D" id="3.40.50.720">
    <property type="entry name" value="NAD(P)-binding Rossmann-like Domain"/>
    <property type="match status" value="1"/>
</dbReference>
<dbReference type="InterPro" id="IPR001509">
    <property type="entry name" value="Epimerase_deHydtase"/>
</dbReference>
<dbReference type="PANTHER" id="PTHR48079:SF6">
    <property type="entry name" value="NAD(P)-BINDING DOMAIN-CONTAINING PROTEIN-RELATED"/>
    <property type="match status" value="1"/>
</dbReference>